<dbReference type="OrthoDB" id="427795at2759"/>
<keyword evidence="3" id="KW-0156">Chromatin regulator</keyword>
<keyword evidence="1 4" id="KW-0853">WD repeat</keyword>
<dbReference type="FunCoup" id="A3LW38">
    <property type="interactions" value="87"/>
</dbReference>
<dbReference type="Proteomes" id="UP000002258">
    <property type="component" value="Chromosome 5"/>
</dbReference>
<dbReference type="GO" id="GO:0000786">
    <property type="term" value="C:nucleosome"/>
    <property type="evidence" value="ECO:0007669"/>
    <property type="project" value="EnsemblFungi"/>
</dbReference>
<dbReference type="GO" id="GO:0033186">
    <property type="term" value="C:CAF-1 complex"/>
    <property type="evidence" value="ECO:0007669"/>
    <property type="project" value="EnsemblFungi"/>
</dbReference>
<evidence type="ECO:0000259" key="5">
    <source>
        <dbReference type="Pfam" id="PF12265"/>
    </source>
</evidence>
<dbReference type="InterPro" id="IPR015943">
    <property type="entry name" value="WD40/YVTN_repeat-like_dom_sf"/>
</dbReference>
<dbReference type="OMA" id="MPQNPDV"/>
<proteinExistence type="predicted"/>
<dbReference type="InterPro" id="IPR036322">
    <property type="entry name" value="WD40_repeat_dom_sf"/>
</dbReference>
<evidence type="ECO:0000256" key="3">
    <source>
        <dbReference type="ARBA" id="ARBA00022853"/>
    </source>
</evidence>
<dbReference type="eggNOG" id="KOG0264">
    <property type="taxonomic scope" value="Eukaryota"/>
</dbReference>
<gene>
    <name evidence="6" type="primary">MSI1</name>
    <name evidence="6" type="ORF">PICST_47485</name>
</gene>
<keyword evidence="7" id="KW-1185">Reference proteome</keyword>
<dbReference type="InterPro" id="IPR001680">
    <property type="entry name" value="WD40_rpt"/>
</dbReference>
<dbReference type="GO" id="GO:0005634">
    <property type="term" value="C:nucleus"/>
    <property type="evidence" value="ECO:0007669"/>
    <property type="project" value="EnsemblFungi"/>
</dbReference>
<dbReference type="EMBL" id="CP000499">
    <property type="protein sequence ID" value="ABN67218.2"/>
    <property type="molecule type" value="Genomic_DNA"/>
</dbReference>
<feature type="repeat" description="WD" evidence="4">
    <location>
        <begin position="340"/>
        <end position="382"/>
    </location>
</feature>
<dbReference type="PANTHER" id="PTHR22850">
    <property type="entry name" value="WD40 REPEAT FAMILY"/>
    <property type="match status" value="1"/>
</dbReference>
<dbReference type="GO" id="GO:0006335">
    <property type="term" value="P:DNA replication-dependent chromatin assembly"/>
    <property type="evidence" value="ECO:0007669"/>
    <property type="project" value="EnsemblFungi"/>
</dbReference>
<dbReference type="HOGENOM" id="CLU_020445_3_1_1"/>
<dbReference type="InParanoid" id="A3LW38"/>
<dbReference type="GO" id="GO:0005737">
    <property type="term" value="C:cytoplasm"/>
    <property type="evidence" value="ECO:0007669"/>
    <property type="project" value="EnsemblFungi"/>
</dbReference>
<accession>A3LW38</accession>
<evidence type="ECO:0000256" key="2">
    <source>
        <dbReference type="ARBA" id="ARBA00022737"/>
    </source>
</evidence>
<evidence type="ECO:0000256" key="1">
    <source>
        <dbReference type="ARBA" id="ARBA00022574"/>
    </source>
</evidence>
<dbReference type="GeneID" id="4839664"/>
<dbReference type="STRING" id="322104.A3LW38"/>
<sequence length="429" mass="48968">MSPEDSEQTYIDDFTQRNYRIWKKNTPFLYDYLSTNSLLWPSLTVQFFPDRTDGQIESGTSKTSSEDSDNIYFQRLLHGTFSLGSSVDSIQILQVPVFADLNRNLRIDRLDFNSEKQEFELATSVNNKFKVLQKINHMGDVNKVRYMPQKPNIIASANNMGDLAIYERTKHKSFKNSLIDDTDLNKVQVYLKNSNSADVEGTDIFAIDWNKQKEGTIVSASMNGEINLYDIRSNFVKDKSVVNESWYYHNESSTGVNDIEWLPQHDSLFSAVDDAGFISLFDTREESKLVHRYRSSEVGVNSISVNPGISHCIATGDSNGSIHVYDIRGIGSEMNPIYSIQEQTESITQLKWHPRYHNVLGSSSTDHSVKLFDLENSSSLLFAHAGHMLGVNDFDWSHHDDWMVASVSDDNSLHVWKPSHTITRKYNSR</sequence>
<keyword evidence="2" id="KW-0677">Repeat</keyword>
<dbReference type="GO" id="GO:0042393">
    <property type="term" value="F:histone binding"/>
    <property type="evidence" value="ECO:0007669"/>
    <property type="project" value="EnsemblFungi"/>
</dbReference>
<evidence type="ECO:0000313" key="6">
    <source>
        <dbReference type="EMBL" id="ABN67218.2"/>
    </source>
</evidence>
<dbReference type="SUPFAM" id="SSF50978">
    <property type="entry name" value="WD40 repeat-like"/>
    <property type="match status" value="1"/>
</dbReference>
<evidence type="ECO:0000313" key="7">
    <source>
        <dbReference type="Proteomes" id="UP000002258"/>
    </source>
</evidence>
<dbReference type="RefSeq" id="XP_001385247.2">
    <property type="nucleotide sequence ID" value="XM_001385210.1"/>
</dbReference>
<dbReference type="PROSITE" id="PS50082">
    <property type="entry name" value="WD_REPEATS_2"/>
    <property type="match status" value="1"/>
</dbReference>
<dbReference type="InterPro" id="IPR050459">
    <property type="entry name" value="WD_repeat_RBAP46/RBAP48/MSI1"/>
</dbReference>
<dbReference type="Pfam" id="PF00400">
    <property type="entry name" value="WD40"/>
    <property type="match status" value="2"/>
</dbReference>
<dbReference type="Gene3D" id="2.130.10.10">
    <property type="entry name" value="YVTN repeat-like/Quinoprotein amine dehydrogenase"/>
    <property type="match status" value="1"/>
</dbReference>
<dbReference type="AlphaFoldDB" id="A3LW38"/>
<evidence type="ECO:0000256" key="4">
    <source>
        <dbReference type="PROSITE-ProRule" id="PRU00221"/>
    </source>
</evidence>
<organism evidence="6 7">
    <name type="scientific">Scheffersomyces stipitis (strain ATCC 58785 / CBS 6054 / NBRC 10063 / NRRL Y-11545)</name>
    <name type="common">Yeast</name>
    <name type="synonym">Pichia stipitis</name>
    <dbReference type="NCBI Taxonomy" id="322104"/>
    <lineage>
        <taxon>Eukaryota</taxon>
        <taxon>Fungi</taxon>
        <taxon>Dikarya</taxon>
        <taxon>Ascomycota</taxon>
        <taxon>Saccharomycotina</taxon>
        <taxon>Pichiomycetes</taxon>
        <taxon>Debaryomycetaceae</taxon>
        <taxon>Scheffersomyces</taxon>
    </lineage>
</organism>
<dbReference type="Pfam" id="PF12265">
    <property type="entry name" value="CAF1C_H4-bd"/>
    <property type="match status" value="1"/>
</dbReference>
<reference evidence="6 7" key="1">
    <citation type="journal article" date="2007" name="Nat. Biotechnol.">
        <title>Genome sequence of the lignocellulose-bioconverting and xylose-fermenting yeast Pichia stipitis.</title>
        <authorList>
            <person name="Jeffries T.W."/>
            <person name="Grigoriev I.V."/>
            <person name="Grimwood J."/>
            <person name="Laplaza J.M."/>
            <person name="Aerts A."/>
            <person name="Salamov A."/>
            <person name="Schmutz J."/>
            <person name="Lindquist E."/>
            <person name="Dehal P."/>
            <person name="Shapiro H."/>
            <person name="Jin Y.S."/>
            <person name="Passoth V."/>
            <person name="Richardson P.M."/>
        </authorList>
    </citation>
    <scope>NUCLEOTIDE SEQUENCE [LARGE SCALE GENOMIC DNA]</scope>
    <source>
        <strain evidence="7">ATCC 58785 / CBS 6054 / NBRC 10063 / NRRL Y-11545</strain>
    </source>
</reference>
<dbReference type="InterPro" id="IPR022052">
    <property type="entry name" value="Histone-bd_RBBP4-like_N"/>
</dbReference>
<dbReference type="KEGG" id="pic:PICST_47485"/>
<name>A3LW38_PICST</name>
<protein>
    <submittedName>
        <fullName evidence="6">Chromatin assembly complex, subunit 3</fullName>
    </submittedName>
</protein>
<dbReference type="SMART" id="SM00320">
    <property type="entry name" value="WD40"/>
    <property type="match status" value="6"/>
</dbReference>
<feature type="domain" description="Histone-binding protein RBBP4-like N-terminal" evidence="5">
    <location>
        <begin position="18"/>
        <end position="96"/>
    </location>
</feature>